<reference evidence="1 2" key="1">
    <citation type="submission" date="2017-06" db="EMBL/GenBank/DDBJ databases">
        <authorList>
            <person name="Kim H.J."/>
            <person name="Triplett B.A."/>
        </authorList>
    </citation>
    <scope>NUCLEOTIDE SEQUENCE [LARGE SCALE GENOMIC DNA]</scope>
    <source>
        <strain evidence="1 2">DSM 18704</strain>
    </source>
</reference>
<gene>
    <name evidence="1" type="ORF">SAMN05421770_107140</name>
</gene>
<dbReference type="AlphaFoldDB" id="A0A239LLT4"/>
<dbReference type="Proteomes" id="UP000198356">
    <property type="component" value="Unassembled WGS sequence"/>
</dbReference>
<protein>
    <submittedName>
        <fullName evidence="1">Uncharacterized protein</fullName>
    </submittedName>
</protein>
<organism evidence="1 2">
    <name type="scientific">Granulicella rosea</name>
    <dbReference type="NCBI Taxonomy" id="474952"/>
    <lineage>
        <taxon>Bacteria</taxon>
        <taxon>Pseudomonadati</taxon>
        <taxon>Acidobacteriota</taxon>
        <taxon>Terriglobia</taxon>
        <taxon>Terriglobales</taxon>
        <taxon>Acidobacteriaceae</taxon>
        <taxon>Granulicella</taxon>
    </lineage>
</organism>
<keyword evidence="2" id="KW-1185">Reference proteome</keyword>
<dbReference type="RefSeq" id="WP_217897068.1">
    <property type="nucleotide sequence ID" value="NZ_FZOU01000007.1"/>
</dbReference>
<proteinExistence type="predicted"/>
<dbReference type="EMBL" id="FZOU01000007">
    <property type="protein sequence ID" value="SNT31637.1"/>
    <property type="molecule type" value="Genomic_DNA"/>
</dbReference>
<accession>A0A239LLT4</accession>
<evidence type="ECO:0000313" key="2">
    <source>
        <dbReference type="Proteomes" id="UP000198356"/>
    </source>
</evidence>
<name>A0A239LLT4_9BACT</name>
<evidence type="ECO:0000313" key="1">
    <source>
        <dbReference type="EMBL" id="SNT31637.1"/>
    </source>
</evidence>
<sequence>MATQPVSDMTDEQFDRHAMTILARELGAGGLARFISLHRSGPGDYTADRHQWLAGVTIEDIARELTK</sequence>